<gene>
    <name evidence="1" type="ORF">PPN31119_01272</name>
</gene>
<keyword evidence="2" id="KW-1185">Reference proteome</keyword>
<dbReference type="Proteomes" id="UP000361468">
    <property type="component" value="Unassembled WGS sequence"/>
</dbReference>
<organism evidence="1 2">
    <name type="scientific">Pandoraea pnomenusa</name>
    <dbReference type="NCBI Taxonomy" id="93220"/>
    <lineage>
        <taxon>Bacteria</taxon>
        <taxon>Pseudomonadati</taxon>
        <taxon>Pseudomonadota</taxon>
        <taxon>Betaproteobacteria</taxon>
        <taxon>Burkholderiales</taxon>
        <taxon>Burkholderiaceae</taxon>
        <taxon>Pandoraea</taxon>
    </lineage>
</organism>
<protein>
    <submittedName>
        <fullName evidence="1">Uncharacterized protein</fullName>
    </submittedName>
</protein>
<dbReference type="EMBL" id="CABPSO010000003">
    <property type="protein sequence ID" value="VVE63548.1"/>
    <property type="molecule type" value="Genomic_DNA"/>
</dbReference>
<accession>A0ABY6WGH1</accession>
<reference evidence="1 2" key="1">
    <citation type="submission" date="2019-08" db="EMBL/GenBank/DDBJ databases">
        <authorList>
            <person name="Peeters C."/>
        </authorList>
    </citation>
    <scope>NUCLEOTIDE SEQUENCE [LARGE SCALE GENOMIC DNA]</scope>
    <source>
        <strain evidence="1 2">LMG 31119</strain>
    </source>
</reference>
<proteinExistence type="predicted"/>
<sequence length="70" mass="7424">MLPTYAARLPATSVRQKAGDMHMSPAFSFSFSVSFSFPTSVLGLLAAAPALVPRPCPASRLSTPAFPELR</sequence>
<evidence type="ECO:0000313" key="2">
    <source>
        <dbReference type="Proteomes" id="UP000361468"/>
    </source>
</evidence>
<comment type="caution">
    <text evidence="1">The sequence shown here is derived from an EMBL/GenBank/DDBJ whole genome shotgun (WGS) entry which is preliminary data.</text>
</comment>
<evidence type="ECO:0000313" key="1">
    <source>
        <dbReference type="EMBL" id="VVE63548.1"/>
    </source>
</evidence>
<name>A0ABY6WGH1_9BURK</name>